<dbReference type="AlphaFoldDB" id="A0A8J3KG25"/>
<organism evidence="2 3">
    <name type="scientific">Catellatospora citrea</name>
    <dbReference type="NCBI Taxonomy" id="53366"/>
    <lineage>
        <taxon>Bacteria</taxon>
        <taxon>Bacillati</taxon>
        <taxon>Actinomycetota</taxon>
        <taxon>Actinomycetes</taxon>
        <taxon>Micromonosporales</taxon>
        <taxon>Micromonosporaceae</taxon>
        <taxon>Catellatospora</taxon>
    </lineage>
</organism>
<keyword evidence="3" id="KW-1185">Reference proteome</keyword>
<dbReference type="EMBL" id="BONH01000012">
    <property type="protein sequence ID" value="GIF98243.1"/>
    <property type="molecule type" value="Genomic_DNA"/>
</dbReference>
<accession>A0A8J3KG25</accession>
<protein>
    <recommendedName>
        <fullName evidence="4">Lipoprotein with Yx(FWY)xxD motif</fullName>
    </recommendedName>
</protein>
<feature type="chain" id="PRO_5035159326" description="Lipoprotein with Yx(FWY)xxD motif" evidence="1">
    <location>
        <begin position="39"/>
        <end position="166"/>
    </location>
</feature>
<dbReference type="Pfam" id="PF03640">
    <property type="entry name" value="Lipoprotein_15"/>
    <property type="match status" value="2"/>
</dbReference>
<dbReference type="PANTHER" id="PTHR39335:SF1">
    <property type="entry name" value="BLL4220 PROTEIN"/>
    <property type="match status" value="1"/>
</dbReference>
<gene>
    <name evidence="2" type="ORF">Cci01nite_33370</name>
</gene>
<dbReference type="Proteomes" id="UP000659904">
    <property type="component" value="Unassembled WGS sequence"/>
</dbReference>
<dbReference type="InterPro" id="IPR005297">
    <property type="entry name" value="Lipoprotein_repeat"/>
</dbReference>
<keyword evidence="1" id="KW-0732">Signal</keyword>
<evidence type="ECO:0000313" key="2">
    <source>
        <dbReference type="EMBL" id="GIF98243.1"/>
    </source>
</evidence>
<evidence type="ECO:0000313" key="3">
    <source>
        <dbReference type="Proteomes" id="UP000659904"/>
    </source>
</evidence>
<name>A0A8J3KG25_9ACTN</name>
<dbReference type="GO" id="GO:0043448">
    <property type="term" value="P:alkane catabolic process"/>
    <property type="evidence" value="ECO:0007669"/>
    <property type="project" value="TreeGrafter"/>
</dbReference>
<evidence type="ECO:0008006" key="4">
    <source>
        <dbReference type="Google" id="ProtNLM"/>
    </source>
</evidence>
<evidence type="ECO:0000256" key="1">
    <source>
        <dbReference type="SAM" id="SignalP"/>
    </source>
</evidence>
<dbReference type="PANTHER" id="PTHR39335">
    <property type="entry name" value="BLL4220 PROTEIN"/>
    <property type="match status" value="1"/>
</dbReference>
<comment type="caution">
    <text evidence="2">The sequence shown here is derived from an EMBL/GenBank/DDBJ whole genome shotgun (WGS) entry which is preliminary data.</text>
</comment>
<feature type="signal peptide" evidence="1">
    <location>
        <begin position="1"/>
        <end position="38"/>
    </location>
</feature>
<sequence>MRKDSDMGPKAAHGLGRVTVILAFAAAAVLGAATTAVAENPLRATTAEEVTVQTSTGPMGTYLTDGQGRALYLFVADTSAKSTCTGECAVAWPPLVTTGAPKAGAGVTADKLSTVARDDGSMQVLYNDHPLYYFIKDTAPGQTNGQGVNGFGALWWLVAPTGDAIT</sequence>
<reference evidence="2 3" key="1">
    <citation type="submission" date="2021-01" db="EMBL/GenBank/DDBJ databases">
        <title>Whole genome shotgun sequence of Catellatospora citrea NBRC 14495.</title>
        <authorList>
            <person name="Komaki H."/>
            <person name="Tamura T."/>
        </authorList>
    </citation>
    <scope>NUCLEOTIDE SEQUENCE [LARGE SCALE GENOMIC DNA]</scope>
    <source>
        <strain evidence="2 3">NBRC 14495</strain>
    </source>
</reference>
<proteinExistence type="predicted"/>